<dbReference type="GO" id="GO:0005975">
    <property type="term" value="P:carbohydrate metabolic process"/>
    <property type="evidence" value="ECO:0007669"/>
    <property type="project" value="InterPro"/>
</dbReference>
<dbReference type="GO" id="GO:0004750">
    <property type="term" value="F:D-ribulose-phosphate 3-epimerase activity"/>
    <property type="evidence" value="ECO:0007669"/>
    <property type="project" value="UniProtKB-EC"/>
</dbReference>
<evidence type="ECO:0000256" key="9">
    <source>
        <dbReference type="ARBA" id="ARBA00023235"/>
    </source>
</evidence>
<dbReference type="SUPFAM" id="SSF51366">
    <property type="entry name" value="Ribulose-phoshate binding barrel"/>
    <property type="match status" value="1"/>
</dbReference>
<keyword evidence="11" id="KW-1185">Reference proteome</keyword>
<comment type="catalytic activity">
    <reaction evidence="1">
        <text>D-ribulose 5-phosphate = D-xylulose 5-phosphate</text>
        <dbReference type="Rhea" id="RHEA:13677"/>
        <dbReference type="ChEBI" id="CHEBI:57737"/>
        <dbReference type="ChEBI" id="CHEBI:58121"/>
        <dbReference type="EC" id="5.1.3.1"/>
    </reaction>
</comment>
<comment type="caution">
    <text evidence="10">The sequence shown here is derived from an EMBL/GenBank/DDBJ whole genome shotgun (WGS) entry which is preliminary data.</text>
</comment>
<dbReference type="NCBIfam" id="NF004076">
    <property type="entry name" value="PRK05581.1-4"/>
    <property type="match status" value="1"/>
</dbReference>
<dbReference type="Pfam" id="PF00834">
    <property type="entry name" value="Ribul_P_3_epim"/>
    <property type="match status" value="1"/>
</dbReference>
<proteinExistence type="inferred from homology"/>
<dbReference type="EC" id="5.1.3.1" evidence="7"/>
<sequence>MKMRKIAASIMCADQLHLGEELRRLESAGVELLHCDVMDGIYVNNLALGPEYLEIVRNNTEIPLDIHLATITPLKYIDMYATAKPEYISFHVEVAEDVSEVIQKIRSYNIKPSIAINPETPIEAIYPYLDEVEMVLMMTVNPGFAGQKFQTDVLPKLHDLKAKLAGKVHAPLIEVDGNINKETVGLMRDCLPDIYVLGTSALFHDRDKTSYAERLVHIWSDVEKYV</sequence>
<evidence type="ECO:0000256" key="8">
    <source>
        <dbReference type="ARBA" id="ARBA00022723"/>
    </source>
</evidence>
<dbReference type="AlphaFoldDB" id="A0AB72Z4B6"/>
<comment type="cofactor">
    <cofactor evidence="3">
        <name>Co(2+)</name>
        <dbReference type="ChEBI" id="CHEBI:48828"/>
    </cofactor>
</comment>
<name>A0AB72Z4B6_LISIO</name>
<dbReference type="EMBL" id="AGCN01000043">
    <property type="protein sequence ID" value="EHN59993.1"/>
    <property type="molecule type" value="Genomic_DNA"/>
</dbReference>
<reference evidence="10 11" key="1">
    <citation type="submission" date="2011-08" db="EMBL/GenBank/DDBJ databases">
        <authorList>
            <person name="Weinstock G."/>
            <person name="Sodergren E."/>
            <person name="Clifton S."/>
            <person name="Fulton L."/>
            <person name="Fulton B."/>
            <person name="Courtney L."/>
            <person name="Fronick C."/>
            <person name="Harrison M."/>
            <person name="Strong C."/>
            <person name="Farmer C."/>
            <person name="Delahaunty K."/>
            <person name="Markovic C."/>
            <person name="Hall O."/>
            <person name="Minx P."/>
            <person name="Tomlinson C."/>
            <person name="Mitreva M."/>
            <person name="Hou S."/>
            <person name="Chen J."/>
            <person name="Wollam A."/>
            <person name="Pepin K.H."/>
            <person name="Johnson M."/>
            <person name="Bhonagiri V."/>
            <person name="Zhang X."/>
            <person name="Suruliraj S."/>
            <person name="Warren W."/>
            <person name="Chinwalla A."/>
            <person name="Mardis E.R."/>
            <person name="Wilson R.K."/>
        </authorList>
    </citation>
    <scope>NUCLEOTIDE SEQUENCE [LARGE SCALE GENOMIC DNA]</scope>
    <source>
        <strain evidence="10 11">ATCC 33091</strain>
    </source>
</reference>
<protein>
    <recommendedName>
        <fullName evidence="7">ribulose-phosphate 3-epimerase</fullName>
        <ecNumber evidence="7">5.1.3.1</ecNumber>
    </recommendedName>
</protein>
<organism evidence="10 11">
    <name type="scientific">Listeria innocua ATCC 33091</name>
    <dbReference type="NCBI Taxonomy" id="1002366"/>
    <lineage>
        <taxon>Bacteria</taxon>
        <taxon>Bacillati</taxon>
        <taxon>Bacillota</taxon>
        <taxon>Bacilli</taxon>
        <taxon>Bacillales</taxon>
        <taxon>Listeriaceae</taxon>
        <taxon>Listeria</taxon>
    </lineage>
</organism>
<dbReference type="InterPro" id="IPR013785">
    <property type="entry name" value="Aldolase_TIM"/>
</dbReference>
<accession>A0AB72Z4B6</accession>
<evidence type="ECO:0000313" key="11">
    <source>
        <dbReference type="Proteomes" id="UP000003597"/>
    </source>
</evidence>
<dbReference type="GO" id="GO:0046872">
    <property type="term" value="F:metal ion binding"/>
    <property type="evidence" value="ECO:0007669"/>
    <property type="project" value="UniProtKB-KW"/>
</dbReference>
<evidence type="ECO:0000256" key="7">
    <source>
        <dbReference type="ARBA" id="ARBA00013188"/>
    </source>
</evidence>
<evidence type="ECO:0000256" key="6">
    <source>
        <dbReference type="ARBA" id="ARBA00009541"/>
    </source>
</evidence>
<dbReference type="PROSITE" id="PS01086">
    <property type="entry name" value="RIBUL_P_3_EPIMER_2"/>
    <property type="match status" value="1"/>
</dbReference>
<dbReference type="InterPro" id="IPR011060">
    <property type="entry name" value="RibuloseP-bd_barrel"/>
</dbReference>
<gene>
    <name evidence="10" type="ORF">HMPREF0557_02909</name>
</gene>
<comment type="cofactor">
    <cofactor evidence="2">
        <name>Mn(2+)</name>
        <dbReference type="ChEBI" id="CHEBI:29035"/>
    </cofactor>
</comment>
<evidence type="ECO:0000256" key="2">
    <source>
        <dbReference type="ARBA" id="ARBA00001936"/>
    </source>
</evidence>
<keyword evidence="9" id="KW-0413">Isomerase</keyword>
<dbReference type="Gene3D" id="3.20.20.70">
    <property type="entry name" value="Aldolase class I"/>
    <property type="match status" value="1"/>
</dbReference>
<comment type="cofactor">
    <cofactor evidence="4">
        <name>Zn(2+)</name>
        <dbReference type="ChEBI" id="CHEBI:29105"/>
    </cofactor>
</comment>
<dbReference type="PANTHER" id="PTHR11749">
    <property type="entry name" value="RIBULOSE-5-PHOSPHATE-3-EPIMERASE"/>
    <property type="match status" value="1"/>
</dbReference>
<comment type="similarity">
    <text evidence="6">Belongs to the ribulose-phosphate 3-epimerase family.</text>
</comment>
<evidence type="ECO:0000256" key="1">
    <source>
        <dbReference type="ARBA" id="ARBA00001782"/>
    </source>
</evidence>
<dbReference type="CDD" id="cd00429">
    <property type="entry name" value="RPE"/>
    <property type="match status" value="1"/>
</dbReference>
<evidence type="ECO:0000256" key="3">
    <source>
        <dbReference type="ARBA" id="ARBA00001941"/>
    </source>
</evidence>
<dbReference type="InterPro" id="IPR000056">
    <property type="entry name" value="Ribul_P_3_epim-like"/>
</dbReference>
<dbReference type="Proteomes" id="UP000003597">
    <property type="component" value="Unassembled WGS sequence"/>
</dbReference>
<comment type="cofactor">
    <cofactor evidence="5">
        <name>Fe(2+)</name>
        <dbReference type="ChEBI" id="CHEBI:29033"/>
    </cofactor>
</comment>
<dbReference type="GO" id="GO:0005737">
    <property type="term" value="C:cytoplasm"/>
    <property type="evidence" value="ECO:0007669"/>
    <property type="project" value="UniProtKB-ARBA"/>
</dbReference>
<dbReference type="FunFam" id="3.20.20.70:FF:000004">
    <property type="entry name" value="Ribulose-phosphate 3-epimerase"/>
    <property type="match status" value="1"/>
</dbReference>
<evidence type="ECO:0000256" key="4">
    <source>
        <dbReference type="ARBA" id="ARBA00001947"/>
    </source>
</evidence>
<evidence type="ECO:0000256" key="5">
    <source>
        <dbReference type="ARBA" id="ARBA00001954"/>
    </source>
</evidence>
<evidence type="ECO:0000313" key="10">
    <source>
        <dbReference type="EMBL" id="EHN59993.1"/>
    </source>
</evidence>
<keyword evidence="8" id="KW-0479">Metal-binding</keyword>